<sequence>MYVDVFAHHHIPHSISPFLRAIHFKSTLFCSPSYKAVSMSMNTAHTPGSSTFDARLHPQSDPVPGVDPFTRAPDSSPGVACPQPEEHSGNNRLECSVHDEDERLEPVDDTSGGVESAAMGRRRIQGGDYSVSEGTATMASGSASISASTSTSTADSITRRVMRSASISSSLLRRSLSVTRDTKQGSAAPTNGAGKFRRHISNVFGRLSAHAHGNRARKHTNSSFASSSSLPTLPAELWMLILEFSTYPNLSAESVPPLDIPSSFRSPALTPASLGARLVYYRSLMAHKRALSLVCRAWHVYAQPVLYTSIWISRSRQARALAQTLLCGACCLSPQSPQARGEGPGRFIRRLHIETSTLERCDVEDLRRILDYAPCLEVYSDYRSVRRVMAGVCIPKKKQSTTPDDLFESLAHGGGLRRLSWTSYDDPTLVGLGVGLGRGVAGQLEYLELNFVSSTVSSSIALTTVVPNAGLQLPALRTLKVTLDNATFAVLSTWGLPALQNLSVVSADFSYASEGFRRFFTVHGKRLRQLELGHGYGVAGGNDETWVTPRGANGLQLSLAAWCPDLDEFICSADAEWNWQHPDWIAPHTLLPSHPNVSFIGIRGIDKRMWEDRGDDTFFGLREQVESLLRREAFPRLKYVRDMSEGSDRMRKGLWGSDSHPVSKRERQSVVNFWAGVLKRCREEGVWLEEWCGVNITNNTLLRAEAHVNGQ</sequence>
<evidence type="ECO:0000313" key="3">
    <source>
        <dbReference type="Proteomes" id="UP001295794"/>
    </source>
</evidence>
<reference evidence="2" key="1">
    <citation type="submission" date="2023-11" db="EMBL/GenBank/DDBJ databases">
        <authorList>
            <person name="De Vega J J."/>
            <person name="De Vega J J."/>
        </authorList>
    </citation>
    <scope>NUCLEOTIDE SEQUENCE</scope>
</reference>
<name>A0AAD2K077_9AGAR</name>
<proteinExistence type="predicted"/>
<dbReference type="AlphaFoldDB" id="A0AAD2K077"/>
<evidence type="ECO:0000313" key="2">
    <source>
        <dbReference type="EMBL" id="CAK5270716.1"/>
    </source>
</evidence>
<feature type="compositionally biased region" description="Low complexity" evidence="1">
    <location>
        <begin position="132"/>
        <end position="156"/>
    </location>
</feature>
<feature type="region of interest" description="Disordered" evidence="1">
    <location>
        <begin position="69"/>
        <end position="157"/>
    </location>
</feature>
<gene>
    <name evidence="2" type="ORF">MYCIT1_LOCUS15354</name>
</gene>
<dbReference type="EMBL" id="CAVNYO010000169">
    <property type="protein sequence ID" value="CAK5270716.1"/>
    <property type="molecule type" value="Genomic_DNA"/>
</dbReference>
<feature type="compositionally biased region" description="Basic and acidic residues" evidence="1">
    <location>
        <begin position="84"/>
        <end position="106"/>
    </location>
</feature>
<protein>
    <submittedName>
        <fullName evidence="2">Uncharacterized protein</fullName>
    </submittedName>
</protein>
<evidence type="ECO:0000256" key="1">
    <source>
        <dbReference type="SAM" id="MobiDB-lite"/>
    </source>
</evidence>
<accession>A0AAD2K077</accession>
<dbReference type="Proteomes" id="UP001295794">
    <property type="component" value="Unassembled WGS sequence"/>
</dbReference>
<comment type="caution">
    <text evidence="2">The sequence shown here is derived from an EMBL/GenBank/DDBJ whole genome shotgun (WGS) entry which is preliminary data.</text>
</comment>
<keyword evidence="3" id="KW-1185">Reference proteome</keyword>
<organism evidence="2 3">
    <name type="scientific">Mycena citricolor</name>
    <dbReference type="NCBI Taxonomy" id="2018698"/>
    <lineage>
        <taxon>Eukaryota</taxon>
        <taxon>Fungi</taxon>
        <taxon>Dikarya</taxon>
        <taxon>Basidiomycota</taxon>
        <taxon>Agaricomycotina</taxon>
        <taxon>Agaricomycetes</taxon>
        <taxon>Agaricomycetidae</taxon>
        <taxon>Agaricales</taxon>
        <taxon>Marasmiineae</taxon>
        <taxon>Mycenaceae</taxon>
        <taxon>Mycena</taxon>
    </lineage>
</organism>